<evidence type="ECO:0000256" key="7">
    <source>
        <dbReference type="ARBA" id="ARBA00022692"/>
    </source>
</evidence>
<comment type="catalytic activity">
    <reaction evidence="1 14">
        <text>ATP + protein L-histidine = ADP + protein N-phospho-L-histidine.</text>
        <dbReference type="EC" id="2.7.13.3"/>
    </reaction>
</comment>
<accession>A0A1I4VAQ4</accession>
<dbReference type="SUPFAM" id="SSF158472">
    <property type="entry name" value="HAMP domain-like"/>
    <property type="match status" value="1"/>
</dbReference>
<keyword evidence="4 14" id="KW-0997">Cell inner membrane</keyword>
<evidence type="ECO:0000256" key="12">
    <source>
        <dbReference type="ARBA" id="ARBA00023012"/>
    </source>
</evidence>
<evidence type="ECO:0000256" key="11">
    <source>
        <dbReference type="ARBA" id="ARBA00022989"/>
    </source>
</evidence>
<dbReference type="SMART" id="SM00304">
    <property type="entry name" value="HAMP"/>
    <property type="match status" value="1"/>
</dbReference>
<dbReference type="CDD" id="cd22900">
    <property type="entry name" value="NarX_sensor"/>
    <property type="match status" value="1"/>
</dbReference>
<keyword evidence="3 14" id="KW-1003">Cell membrane</keyword>
<dbReference type="GO" id="GO:0005886">
    <property type="term" value="C:plasma membrane"/>
    <property type="evidence" value="ECO:0007669"/>
    <property type="project" value="UniProtKB-SubCell"/>
</dbReference>
<dbReference type="PROSITE" id="PS50885">
    <property type="entry name" value="HAMP"/>
    <property type="match status" value="1"/>
</dbReference>
<dbReference type="OrthoDB" id="9811306at2"/>
<dbReference type="CDD" id="cd06225">
    <property type="entry name" value="HAMP"/>
    <property type="match status" value="1"/>
</dbReference>
<keyword evidence="9 14" id="KW-0418">Kinase</keyword>
<dbReference type="CDD" id="cd16917">
    <property type="entry name" value="HATPase_UhpB-NarQ-NarX-like"/>
    <property type="match status" value="1"/>
</dbReference>
<evidence type="ECO:0000256" key="14">
    <source>
        <dbReference type="PIRNR" id="PIRNR003167"/>
    </source>
</evidence>
<evidence type="ECO:0000256" key="9">
    <source>
        <dbReference type="ARBA" id="ARBA00022777"/>
    </source>
</evidence>
<keyword evidence="6 14" id="KW-0808">Transferase</keyword>
<keyword evidence="10 14" id="KW-0067">ATP-binding</keyword>
<dbReference type="InterPro" id="IPR042295">
    <property type="entry name" value="NarX-like_N_sf"/>
</dbReference>
<dbReference type="InterPro" id="IPR016380">
    <property type="entry name" value="Sig_transdc_His_kin_NarX/NarQ"/>
</dbReference>
<dbReference type="InterPro" id="IPR005467">
    <property type="entry name" value="His_kinase_dom"/>
</dbReference>
<evidence type="ECO:0000256" key="1">
    <source>
        <dbReference type="ARBA" id="ARBA00000085"/>
    </source>
</evidence>
<evidence type="ECO:0000313" key="18">
    <source>
        <dbReference type="EMBL" id="SFM98262.1"/>
    </source>
</evidence>
<dbReference type="InterPro" id="IPR003660">
    <property type="entry name" value="HAMP_dom"/>
</dbReference>
<dbReference type="SUPFAM" id="SSF55874">
    <property type="entry name" value="ATPase domain of HSP90 chaperone/DNA topoisomerase II/histidine kinase"/>
    <property type="match status" value="1"/>
</dbReference>
<dbReference type="EMBL" id="FOVC01000001">
    <property type="protein sequence ID" value="SFM98262.1"/>
    <property type="molecule type" value="Genomic_DNA"/>
</dbReference>
<evidence type="ECO:0000256" key="13">
    <source>
        <dbReference type="ARBA" id="ARBA00023136"/>
    </source>
</evidence>
<dbReference type="InterPro" id="IPR029095">
    <property type="entry name" value="NarX-like_N"/>
</dbReference>
<dbReference type="PIRSF" id="PIRSF003167">
    <property type="entry name" value="STHK_NarX/NarQ"/>
    <property type="match status" value="1"/>
</dbReference>
<evidence type="ECO:0000256" key="4">
    <source>
        <dbReference type="ARBA" id="ARBA00022519"/>
    </source>
</evidence>
<dbReference type="InterPro" id="IPR036890">
    <property type="entry name" value="HATPase_C_sf"/>
</dbReference>
<dbReference type="GO" id="GO:0046983">
    <property type="term" value="F:protein dimerization activity"/>
    <property type="evidence" value="ECO:0007669"/>
    <property type="project" value="UniProtKB-UniRule"/>
</dbReference>
<dbReference type="InterPro" id="IPR003594">
    <property type="entry name" value="HATPase_dom"/>
</dbReference>
<evidence type="ECO:0000256" key="6">
    <source>
        <dbReference type="ARBA" id="ARBA00022679"/>
    </source>
</evidence>
<dbReference type="PROSITE" id="PS50109">
    <property type="entry name" value="HIS_KIN"/>
    <property type="match status" value="1"/>
</dbReference>
<dbReference type="PANTHER" id="PTHR24421">
    <property type="entry name" value="NITRATE/NITRITE SENSOR PROTEIN NARX-RELATED"/>
    <property type="match status" value="1"/>
</dbReference>
<dbReference type="PANTHER" id="PTHR24421:SF51">
    <property type="entry name" value="NITRATE_NITRITE SENSOR PROTEIN NARX"/>
    <property type="match status" value="1"/>
</dbReference>
<keyword evidence="19" id="KW-1185">Reference proteome</keyword>
<dbReference type="Gene3D" id="1.20.120.960">
    <property type="entry name" value="Histidine kinase NarX, sensor domain"/>
    <property type="match status" value="1"/>
</dbReference>
<keyword evidence="12 14" id="KW-0902">Two-component regulatory system</keyword>
<evidence type="ECO:0000256" key="15">
    <source>
        <dbReference type="SAM" id="Phobius"/>
    </source>
</evidence>
<evidence type="ECO:0000256" key="3">
    <source>
        <dbReference type="ARBA" id="ARBA00022475"/>
    </source>
</evidence>
<proteinExistence type="predicted"/>
<dbReference type="AlphaFoldDB" id="A0A1I4VAQ4"/>
<keyword evidence="5" id="KW-0597">Phosphoprotein</keyword>
<feature type="domain" description="HAMP" evidence="17">
    <location>
        <begin position="203"/>
        <end position="255"/>
    </location>
</feature>
<keyword evidence="8 14" id="KW-0547">Nucleotide-binding</keyword>
<dbReference type="STRING" id="1367852.SAMN05216516_101651"/>
<keyword evidence="7 15" id="KW-0812">Transmembrane</keyword>
<evidence type="ECO:0000259" key="16">
    <source>
        <dbReference type="PROSITE" id="PS50109"/>
    </source>
</evidence>
<dbReference type="Pfam" id="PF07730">
    <property type="entry name" value="HisKA_3"/>
    <property type="match status" value="1"/>
</dbReference>
<evidence type="ECO:0000256" key="8">
    <source>
        <dbReference type="ARBA" id="ARBA00022741"/>
    </source>
</evidence>
<dbReference type="SMART" id="SM00387">
    <property type="entry name" value="HATPase_c"/>
    <property type="match status" value="1"/>
</dbReference>
<organism evidence="18 19">
    <name type="scientific">Izhakiella capsodis</name>
    <dbReference type="NCBI Taxonomy" id="1367852"/>
    <lineage>
        <taxon>Bacteria</taxon>
        <taxon>Pseudomonadati</taxon>
        <taxon>Pseudomonadota</taxon>
        <taxon>Gammaproteobacteria</taxon>
        <taxon>Enterobacterales</taxon>
        <taxon>Erwiniaceae</taxon>
        <taxon>Izhakiella</taxon>
    </lineage>
</organism>
<reference evidence="19" key="1">
    <citation type="submission" date="2016-10" db="EMBL/GenBank/DDBJ databases">
        <authorList>
            <person name="Varghese N."/>
            <person name="Submissions S."/>
        </authorList>
    </citation>
    <scope>NUCLEOTIDE SEQUENCE [LARGE SCALE GENOMIC DNA]</scope>
    <source>
        <strain evidence="19">N6PO6</strain>
    </source>
</reference>
<name>A0A1I4VAQ4_9GAMM</name>
<comment type="subcellular location">
    <subcellularLocation>
        <location evidence="2">Cell inner membrane</location>
        <topology evidence="2">Multi-pass membrane protein</topology>
    </subcellularLocation>
</comment>
<dbReference type="InterPro" id="IPR011712">
    <property type="entry name" value="Sig_transdc_His_kin_sub3_dim/P"/>
</dbReference>
<dbReference type="Gene3D" id="1.20.5.1930">
    <property type="match status" value="1"/>
</dbReference>
<feature type="transmembrane region" description="Helical" evidence="15">
    <location>
        <begin position="42"/>
        <end position="63"/>
    </location>
</feature>
<dbReference type="InterPro" id="IPR050482">
    <property type="entry name" value="Sensor_HK_TwoCompSys"/>
</dbReference>
<protein>
    <recommendedName>
        <fullName evidence="14">Sensor protein</fullName>
        <ecNumber evidence="14">2.7.13.3</ecNumber>
    </recommendedName>
</protein>
<keyword evidence="11 15" id="KW-1133">Transmembrane helix</keyword>
<feature type="domain" description="Histidine kinase" evidence="16">
    <location>
        <begin position="391"/>
        <end position="583"/>
    </location>
</feature>
<gene>
    <name evidence="18" type="ORF">SAMN05216516_101651</name>
</gene>
<dbReference type="Pfam" id="PF00672">
    <property type="entry name" value="HAMP"/>
    <property type="match status" value="1"/>
</dbReference>
<evidence type="ECO:0000256" key="5">
    <source>
        <dbReference type="ARBA" id="ARBA00022553"/>
    </source>
</evidence>
<dbReference type="Gene3D" id="1.10.287.130">
    <property type="match status" value="1"/>
</dbReference>
<evidence type="ECO:0000313" key="19">
    <source>
        <dbReference type="Proteomes" id="UP000242222"/>
    </source>
</evidence>
<dbReference type="Pfam" id="PF02518">
    <property type="entry name" value="HATPase_c"/>
    <property type="match status" value="1"/>
</dbReference>
<evidence type="ECO:0000256" key="10">
    <source>
        <dbReference type="ARBA" id="ARBA00022840"/>
    </source>
</evidence>
<dbReference type="Proteomes" id="UP000242222">
    <property type="component" value="Unassembled WGS sequence"/>
</dbReference>
<evidence type="ECO:0000259" key="17">
    <source>
        <dbReference type="PROSITE" id="PS50885"/>
    </source>
</evidence>
<evidence type="ECO:0000256" key="2">
    <source>
        <dbReference type="ARBA" id="ARBA00004429"/>
    </source>
</evidence>
<dbReference type="GO" id="GO:0000155">
    <property type="term" value="F:phosphorelay sensor kinase activity"/>
    <property type="evidence" value="ECO:0007669"/>
    <property type="project" value="UniProtKB-UniRule"/>
</dbReference>
<dbReference type="GO" id="GO:0005524">
    <property type="term" value="F:ATP binding"/>
    <property type="evidence" value="ECO:0007669"/>
    <property type="project" value="UniProtKB-UniRule"/>
</dbReference>
<keyword evidence="13 14" id="KW-0472">Membrane</keyword>
<dbReference type="Gene3D" id="3.30.565.10">
    <property type="entry name" value="Histidine kinase-like ATPase, C-terminal domain"/>
    <property type="match status" value="1"/>
</dbReference>
<dbReference type="EC" id="2.7.13.3" evidence="14"/>
<sequence length="583" mass="65013">MSCIAKAWRGTFRILRSTHKGVLTACRINKLLSARLSLMTQLSSLILLIALTCLGGVLLSAWLTRSVDGNAHVINNAGSLRMLSYRLLSEVPVKAEDEAVFTRIRQLLWQPEIINAADTAGLKPSLIALQQQWLQTIAPSLRAAQQRDGVKAQVAGFVDNINKLVQALDNRTTRRLEQTARMHFLLVIVLITELLLMRSWLRKRVLLPWRALMDQADKISLSDFTPRVAVDGSDEMAQLASALNQMTGALSQSYGLLEQRVLEKTATLAQKHDELRFLFEASQRLQGNEPLSERIAGVLKLLTHVTPLNNPTLKSGPLPAADAAKHHLYWPLRPTQPEHDYLNACLNDSTPLTADQHQLIVTLCEMIANTQTIARQQDYRQQVALMEERAIIARELHDSIAQSLSCLKMQLGYVQMQPGLKEPKTAELLGQMRQELNRSWQQLRELLTTFRVQLSQPGLQPALAETCDEFTSRLGYRPELDWQTADAAFTPSQALHVTNIVREALNNVVRHASASQVKITVKCSANQVFLRIRDNGRGFVADSVADQHYGLAIMHGRAQALNGQFGLHTTPGSGTRIDVSFPL</sequence>
<dbReference type="Pfam" id="PF13675">
    <property type="entry name" value="PilJ"/>
    <property type="match status" value="1"/>
</dbReference>